<dbReference type="AlphaFoldDB" id="A0A7W8LCV1"/>
<evidence type="ECO:0000313" key="2">
    <source>
        <dbReference type="Proteomes" id="UP000592820"/>
    </source>
</evidence>
<accession>A0A7W8LCV1</accession>
<protein>
    <submittedName>
        <fullName evidence="1">Uncharacterized protein</fullName>
    </submittedName>
</protein>
<dbReference type="EMBL" id="JACHDE010000022">
    <property type="protein sequence ID" value="MBB5404675.1"/>
    <property type="molecule type" value="Genomic_DNA"/>
</dbReference>
<gene>
    <name evidence="1" type="ORF">HDG41_006771</name>
</gene>
<reference evidence="1 2" key="1">
    <citation type="submission" date="2020-08" db="EMBL/GenBank/DDBJ databases">
        <title>Genomic Encyclopedia of Type Strains, Phase IV (KMG-V): Genome sequencing to study the core and pangenomes of soil and plant-associated prokaryotes.</title>
        <authorList>
            <person name="Whitman W."/>
        </authorList>
    </citation>
    <scope>NUCLEOTIDE SEQUENCE [LARGE SCALE GENOMIC DNA]</scope>
    <source>
        <strain evidence="1 2">JPY162</strain>
    </source>
</reference>
<name>A0A7W8LCV1_9BURK</name>
<dbReference type="Proteomes" id="UP000592820">
    <property type="component" value="Unassembled WGS sequence"/>
</dbReference>
<organism evidence="1 2">
    <name type="scientific">Paraburkholderia youngii</name>
    <dbReference type="NCBI Taxonomy" id="2782701"/>
    <lineage>
        <taxon>Bacteria</taxon>
        <taxon>Pseudomonadati</taxon>
        <taxon>Pseudomonadota</taxon>
        <taxon>Betaproteobacteria</taxon>
        <taxon>Burkholderiales</taxon>
        <taxon>Burkholderiaceae</taxon>
        <taxon>Paraburkholderia</taxon>
    </lineage>
</organism>
<dbReference type="RefSeq" id="WP_184228416.1">
    <property type="nucleotide sequence ID" value="NZ_JACHDE010000022.1"/>
</dbReference>
<proteinExistence type="predicted"/>
<comment type="caution">
    <text evidence="1">The sequence shown here is derived from an EMBL/GenBank/DDBJ whole genome shotgun (WGS) entry which is preliminary data.</text>
</comment>
<evidence type="ECO:0000313" key="1">
    <source>
        <dbReference type="EMBL" id="MBB5404675.1"/>
    </source>
</evidence>
<sequence length="66" mass="7639">MPHTRQAWPLAYKVFFLLPASAYSTHQQAPPHEISRRVTGLQKQHMHFRHTGKEHLLNLPLKGSQS</sequence>